<protein>
    <submittedName>
        <fullName evidence="1">Uncharacterized protein</fullName>
    </submittedName>
</protein>
<dbReference type="AlphaFoldDB" id="A0A2H0NE15"/>
<dbReference type="EMBL" id="PCWQ01000007">
    <property type="protein sequence ID" value="PIR07137.1"/>
    <property type="molecule type" value="Genomic_DNA"/>
</dbReference>
<proteinExistence type="predicted"/>
<reference evidence="1 2" key="1">
    <citation type="submission" date="2017-09" db="EMBL/GenBank/DDBJ databases">
        <title>Depth-based differentiation of microbial function through sediment-hosted aquifers and enrichment of novel symbionts in the deep terrestrial subsurface.</title>
        <authorList>
            <person name="Probst A.J."/>
            <person name="Ladd B."/>
            <person name="Jarett J.K."/>
            <person name="Geller-Mcgrath D.E."/>
            <person name="Sieber C.M."/>
            <person name="Emerson J.B."/>
            <person name="Anantharaman K."/>
            <person name="Thomas B.C."/>
            <person name="Malmstrom R."/>
            <person name="Stieglmeier M."/>
            <person name="Klingl A."/>
            <person name="Woyke T."/>
            <person name="Ryan C.M."/>
            <person name="Banfield J.F."/>
        </authorList>
    </citation>
    <scope>NUCLEOTIDE SEQUENCE [LARGE SCALE GENOMIC DNA]</scope>
    <source>
        <strain evidence="1">CG11_big_fil_rev_8_21_14_0_20_36_20</strain>
    </source>
</reference>
<dbReference type="Proteomes" id="UP000230564">
    <property type="component" value="Unassembled WGS sequence"/>
</dbReference>
<sequence length="66" mass="7450">MQALIIRVSRQFGCQNCGSTIGNIKVKCPNCQKEYCDQCWEKIDETHEGPVVQCSCGRELIAPFQN</sequence>
<organism evidence="1 2">
    <name type="scientific">Candidatus Komeilibacteria bacterium CG11_big_fil_rev_8_21_14_0_20_36_20</name>
    <dbReference type="NCBI Taxonomy" id="1974477"/>
    <lineage>
        <taxon>Bacteria</taxon>
        <taxon>Candidatus Komeiliibacteriota</taxon>
    </lineage>
</organism>
<evidence type="ECO:0000313" key="1">
    <source>
        <dbReference type="EMBL" id="PIR07137.1"/>
    </source>
</evidence>
<name>A0A2H0NE15_9BACT</name>
<comment type="caution">
    <text evidence="1">The sequence shown here is derived from an EMBL/GenBank/DDBJ whole genome shotgun (WGS) entry which is preliminary data.</text>
</comment>
<evidence type="ECO:0000313" key="2">
    <source>
        <dbReference type="Proteomes" id="UP000230564"/>
    </source>
</evidence>
<accession>A0A2H0NE15</accession>
<gene>
    <name evidence="1" type="ORF">COV55_01760</name>
</gene>